<dbReference type="InterPro" id="IPR021077">
    <property type="entry name" value="Phage_phi-Lf_Orf112"/>
</dbReference>
<dbReference type="RefSeq" id="WP_112404768.1">
    <property type="nucleotide sequence ID" value="NZ_QLTR01000047.1"/>
</dbReference>
<dbReference type="AlphaFoldDB" id="A0A329DXI0"/>
<evidence type="ECO:0000313" key="1">
    <source>
        <dbReference type="EMBL" id="RAS55262.1"/>
    </source>
</evidence>
<gene>
    <name evidence="1" type="ORF">DET48_14713</name>
</gene>
<protein>
    <submittedName>
        <fullName evidence="1">Uncharacterized protein</fullName>
    </submittedName>
</protein>
<sequence>MKYNKMHKNVFFREIECGLSREETAKLCFKSVNQVMLWDRGAKIPPECKRLMRMNKQRELNHRDEWKGFSMRGEYLIIPNGRGITSRQLLTALSLLEINSELEIRTTSKLIKLARSLSKLL</sequence>
<reference evidence="1 2" key="1">
    <citation type="submission" date="2018-06" db="EMBL/GenBank/DDBJ databases">
        <title>Freshwater and sediment microbial communities from various areas in North America, analyzing microbe dynamics in response to fracking.</title>
        <authorList>
            <person name="Lamendella R."/>
        </authorList>
    </citation>
    <scope>NUCLEOTIDE SEQUENCE [LARGE SCALE GENOMIC DNA]</scope>
    <source>
        <strain evidence="1 2">99A</strain>
    </source>
</reference>
<comment type="caution">
    <text evidence="1">The sequence shown here is derived from an EMBL/GenBank/DDBJ whole genome shotgun (WGS) entry which is preliminary data.</text>
</comment>
<dbReference type="Pfam" id="PF12375">
    <property type="entry name" value="DUF3653"/>
    <property type="match status" value="1"/>
</dbReference>
<dbReference type="Proteomes" id="UP000248729">
    <property type="component" value="Unassembled WGS sequence"/>
</dbReference>
<evidence type="ECO:0000313" key="2">
    <source>
        <dbReference type="Proteomes" id="UP000248729"/>
    </source>
</evidence>
<accession>A0A329DXI0</accession>
<organism evidence="1 2">
    <name type="scientific">Vibrio diazotrophicus</name>
    <dbReference type="NCBI Taxonomy" id="685"/>
    <lineage>
        <taxon>Bacteria</taxon>
        <taxon>Pseudomonadati</taxon>
        <taxon>Pseudomonadota</taxon>
        <taxon>Gammaproteobacteria</taxon>
        <taxon>Vibrionales</taxon>
        <taxon>Vibrionaceae</taxon>
        <taxon>Vibrio</taxon>
    </lineage>
</organism>
<name>A0A329DXI0_VIBDI</name>
<dbReference type="EMBL" id="QLTR01000047">
    <property type="protein sequence ID" value="RAS55262.1"/>
    <property type="molecule type" value="Genomic_DNA"/>
</dbReference>
<proteinExistence type="predicted"/>